<reference evidence="2 3" key="1">
    <citation type="submission" date="2017-09" db="EMBL/GenBank/DDBJ databases">
        <title>Depth-based differentiation of microbial function through sediment-hosted aquifers and enrichment of novel symbionts in the deep terrestrial subsurface.</title>
        <authorList>
            <person name="Probst A.J."/>
            <person name="Ladd B."/>
            <person name="Jarett J.K."/>
            <person name="Geller-Mcgrath D.E."/>
            <person name="Sieber C.M."/>
            <person name="Emerson J.B."/>
            <person name="Anantharaman K."/>
            <person name="Thomas B.C."/>
            <person name="Malmstrom R."/>
            <person name="Stieglmeier M."/>
            <person name="Klingl A."/>
            <person name="Woyke T."/>
            <person name="Ryan C.M."/>
            <person name="Banfield J.F."/>
        </authorList>
    </citation>
    <scope>NUCLEOTIDE SEQUENCE [LARGE SCALE GENOMIC DNA]</scope>
    <source>
        <strain evidence="2">CG23_combo_of_CG06-09_8_20_14_all_34_8</strain>
    </source>
</reference>
<accession>A0A2H0B7J4</accession>
<proteinExistence type="predicted"/>
<protein>
    <submittedName>
        <fullName evidence="2">Uncharacterized protein</fullName>
    </submittedName>
</protein>
<evidence type="ECO:0000256" key="1">
    <source>
        <dbReference type="SAM" id="MobiDB-lite"/>
    </source>
</evidence>
<evidence type="ECO:0000313" key="2">
    <source>
        <dbReference type="EMBL" id="PIP52898.1"/>
    </source>
</evidence>
<dbReference type="Proteomes" id="UP000229459">
    <property type="component" value="Unassembled WGS sequence"/>
</dbReference>
<gene>
    <name evidence="2" type="ORF">COX08_03915</name>
</gene>
<name>A0A2H0B7J4_9BACT</name>
<feature type="region of interest" description="Disordered" evidence="1">
    <location>
        <begin position="1"/>
        <end position="20"/>
    </location>
</feature>
<sequence>MVETDLPNIDPKEILPTSTAPDGATQITVANQYRKISKRNFLSLFGKLGLVAAGATANEGLHRIIGNHEQLAADMTETKGYHPANRELIEKYRAIDQNNTVAAQRMIEEINANETSPLFYEAFMEEFIRQNTYEQIIELIEEAELAGKSMYDIITQLVPLAGQYELIENMINNPDNSGQYKAERKKVLGYISRLQQVPLTNTVQVDANGEVNPNAMGLAVKYYFDTDTILNYLNKANQGDRKLDSSVQARLMQTPQYNNV</sequence>
<organism evidence="2 3">
    <name type="scientific">Candidatus Beckwithbacteria bacterium CG23_combo_of_CG06-09_8_20_14_all_34_8</name>
    <dbReference type="NCBI Taxonomy" id="1974497"/>
    <lineage>
        <taxon>Bacteria</taxon>
        <taxon>Candidatus Beckwithiibacteriota</taxon>
    </lineage>
</organism>
<evidence type="ECO:0000313" key="3">
    <source>
        <dbReference type="Proteomes" id="UP000229459"/>
    </source>
</evidence>
<dbReference type="AlphaFoldDB" id="A0A2H0B7J4"/>
<dbReference type="EMBL" id="PCSR01000093">
    <property type="protein sequence ID" value="PIP52898.1"/>
    <property type="molecule type" value="Genomic_DNA"/>
</dbReference>
<comment type="caution">
    <text evidence="2">The sequence shown here is derived from an EMBL/GenBank/DDBJ whole genome shotgun (WGS) entry which is preliminary data.</text>
</comment>